<proteinExistence type="inferred from homology"/>
<protein>
    <submittedName>
        <fullName evidence="2">Small auxin-up RNA</fullName>
    </submittedName>
</protein>
<reference evidence="2 3" key="1">
    <citation type="submission" date="2023-12" db="EMBL/GenBank/DDBJ databases">
        <title>A high-quality genome assembly for Dillenia turbinata (Dilleniales).</title>
        <authorList>
            <person name="Chanderbali A."/>
        </authorList>
    </citation>
    <scope>NUCLEOTIDE SEQUENCE [LARGE SCALE GENOMIC DNA]</scope>
    <source>
        <strain evidence="2">LSX21</strain>
        <tissue evidence="2">Leaf</tissue>
    </source>
</reference>
<dbReference type="AlphaFoldDB" id="A0AAN8YXM0"/>
<comment type="caution">
    <text evidence="2">The sequence shown here is derived from an EMBL/GenBank/DDBJ whole genome shotgun (WGS) entry which is preliminary data.</text>
</comment>
<dbReference type="GO" id="GO:0009733">
    <property type="term" value="P:response to auxin"/>
    <property type="evidence" value="ECO:0007669"/>
    <property type="project" value="InterPro"/>
</dbReference>
<dbReference type="EMBL" id="JBAMMX010000024">
    <property type="protein sequence ID" value="KAK6916667.1"/>
    <property type="molecule type" value="Genomic_DNA"/>
</dbReference>
<gene>
    <name evidence="2" type="ORF">RJ641_019528</name>
</gene>
<keyword evidence="3" id="KW-1185">Reference proteome</keyword>
<organism evidence="2 3">
    <name type="scientific">Dillenia turbinata</name>
    <dbReference type="NCBI Taxonomy" id="194707"/>
    <lineage>
        <taxon>Eukaryota</taxon>
        <taxon>Viridiplantae</taxon>
        <taxon>Streptophyta</taxon>
        <taxon>Embryophyta</taxon>
        <taxon>Tracheophyta</taxon>
        <taxon>Spermatophyta</taxon>
        <taxon>Magnoliopsida</taxon>
        <taxon>eudicotyledons</taxon>
        <taxon>Gunneridae</taxon>
        <taxon>Pentapetalae</taxon>
        <taxon>Dilleniales</taxon>
        <taxon>Dilleniaceae</taxon>
        <taxon>Dillenia</taxon>
    </lineage>
</organism>
<dbReference type="PANTHER" id="PTHR31929">
    <property type="entry name" value="SAUR-LIKE AUXIN-RESPONSIVE PROTEIN FAMILY-RELATED"/>
    <property type="match status" value="1"/>
</dbReference>
<dbReference type="Proteomes" id="UP001370490">
    <property type="component" value="Unassembled WGS sequence"/>
</dbReference>
<evidence type="ECO:0000313" key="3">
    <source>
        <dbReference type="Proteomes" id="UP001370490"/>
    </source>
</evidence>
<sequence>MGFQLIRMTHAKQVLQRTLSQRHEIYVGEGHKKRFVIPISYLNHPLFQDLLHWAEEKYGFDHPMGGLTIPCSEDYFVSLISMLTHAVEPAAETFLCHCPSERFTNLPEIFTVLVNH</sequence>
<name>A0AAN8YXM0_9MAGN</name>
<evidence type="ECO:0000256" key="1">
    <source>
        <dbReference type="ARBA" id="ARBA00006974"/>
    </source>
</evidence>
<comment type="similarity">
    <text evidence="1">Belongs to the ARG7 family.</text>
</comment>
<dbReference type="InterPro" id="IPR003676">
    <property type="entry name" value="SAUR_fam"/>
</dbReference>
<evidence type="ECO:0000313" key="2">
    <source>
        <dbReference type="EMBL" id="KAK6916667.1"/>
    </source>
</evidence>
<dbReference type="Pfam" id="PF02519">
    <property type="entry name" value="Auxin_inducible"/>
    <property type="match status" value="1"/>
</dbReference>
<accession>A0AAN8YXM0</accession>